<evidence type="ECO:0000256" key="1">
    <source>
        <dbReference type="SAM" id="Coils"/>
    </source>
</evidence>
<reference evidence="4" key="2">
    <citation type="submission" date="2016-03" db="EMBL/GenBank/DDBJ databases">
        <title>Streptococcus antelopensis sp. nov., isolated from the feces of the Tibetan antelope (Pantholops hodgsonii) in Hoh Xil National Nature Reserve, Qinghai, China.</title>
        <authorList>
            <person name="Bai X."/>
        </authorList>
    </citation>
    <scope>NUCLEOTIDE SEQUENCE [LARGE SCALE GENOMIC DNA]</scope>
    <source>
        <strain evidence="4">TA 26</strain>
    </source>
</reference>
<evidence type="ECO:0000313" key="4">
    <source>
        <dbReference type="Proteomes" id="UP000077317"/>
    </source>
</evidence>
<sequence>MDRELAALDKRIRERHYTKPSQKEKTKLSSDADKEQVPLTPAQKQLACQERLAELKKEENTLERQEMAVQRQKTALESQDEWFEVYSRQLTLLTAELEGVYAVFSYGLTEDWSSQKRRLREAFEEDRERVLKERTQTEEALEAVKKERRHIFRTGEV</sequence>
<protein>
    <submittedName>
        <fullName evidence="3">Uncharacterized protein</fullName>
    </submittedName>
</protein>
<name>A0A172Q5S4_9STRE</name>
<feature type="region of interest" description="Disordered" evidence="2">
    <location>
        <begin position="1"/>
        <end position="43"/>
    </location>
</feature>
<dbReference type="EMBL" id="CP014699">
    <property type="protein sequence ID" value="AND78798.1"/>
    <property type="molecule type" value="Genomic_DNA"/>
</dbReference>
<dbReference type="Proteomes" id="UP000077317">
    <property type="component" value="Chromosome"/>
</dbReference>
<evidence type="ECO:0000313" key="3">
    <source>
        <dbReference type="EMBL" id="AND78798.1"/>
    </source>
</evidence>
<feature type="coiled-coil region" evidence="1">
    <location>
        <begin position="120"/>
        <end position="147"/>
    </location>
</feature>
<keyword evidence="4" id="KW-1185">Reference proteome</keyword>
<gene>
    <name evidence="3" type="ORF">A0O21_01490</name>
</gene>
<feature type="compositionally biased region" description="Basic and acidic residues" evidence="2">
    <location>
        <begin position="1"/>
        <end position="36"/>
    </location>
</feature>
<feature type="coiled-coil region" evidence="1">
    <location>
        <begin position="45"/>
        <end position="75"/>
    </location>
</feature>
<evidence type="ECO:0000256" key="2">
    <source>
        <dbReference type="SAM" id="MobiDB-lite"/>
    </source>
</evidence>
<dbReference type="KEGG" id="spat:A0O21_01490"/>
<accession>A0A172Q5S4</accession>
<dbReference type="STRING" id="1811193.A0O21_01490"/>
<reference evidence="3 4" key="1">
    <citation type="journal article" date="2016" name="Int. J. Syst. Evol. Microbiol.">
        <title>Streptococcuspantholopis sp. nov., isolated from faeces of the Tibetan antelope (Pantholops hodgsonii).</title>
        <authorList>
            <person name="Bai X."/>
            <person name="Xiong Y."/>
            <person name="Lu S."/>
            <person name="Jin D."/>
            <person name="Lai X."/>
            <person name="Yang J."/>
            <person name="Niu L."/>
            <person name="Hu S."/>
            <person name="Meng X."/>
            <person name="Pu J."/>
            <person name="Ye C."/>
            <person name="Xu J."/>
        </authorList>
    </citation>
    <scope>NUCLEOTIDE SEQUENCE [LARGE SCALE GENOMIC DNA]</scope>
    <source>
        <strain evidence="3 4">TA 26</strain>
    </source>
</reference>
<keyword evidence="1" id="KW-0175">Coiled coil</keyword>
<proteinExistence type="predicted"/>
<dbReference type="AlphaFoldDB" id="A0A172Q5S4"/>
<organism evidence="3 4">
    <name type="scientific">Streptococcus pantholopis</name>
    <dbReference type="NCBI Taxonomy" id="1811193"/>
    <lineage>
        <taxon>Bacteria</taxon>
        <taxon>Bacillati</taxon>
        <taxon>Bacillota</taxon>
        <taxon>Bacilli</taxon>
        <taxon>Lactobacillales</taxon>
        <taxon>Streptococcaceae</taxon>
        <taxon>Streptococcus</taxon>
    </lineage>
</organism>